<dbReference type="EMBL" id="CAJVCE010000034">
    <property type="protein sequence ID" value="CAG7657188.1"/>
    <property type="molecule type" value="Genomic_DNA"/>
</dbReference>
<name>A0ABN7TVF6_9BACL</name>
<accession>A0ABN7TVF6</accession>
<sequence>MLQDLVATDESVFAATAVTPWTLLNGIVHASSGRLLTHSLLTFGGPNGVHFVRSMHAGSIAG</sequence>
<proteinExistence type="predicted"/>
<keyword evidence="2" id="KW-1185">Reference proteome</keyword>
<comment type="caution">
    <text evidence="1">The sequence shown here is derived from an EMBL/GenBank/DDBJ whole genome shotgun (WGS) entry which is preliminary data.</text>
</comment>
<organism evidence="1 2">
    <name type="scientific">Paenibacillus allorhizosphaerae</name>
    <dbReference type="NCBI Taxonomy" id="2849866"/>
    <lineage>
        <taxon>Bacteria</taxon>
        <taxon>Bacillati</taxon>
        <taxon>Bacillota</taxon>
        <taxon>Bacilli</taxon>
        <taxon>Bacillales</taxon>
        <taxon>Paenibacillaceae</taxon>
        <taxon>Paenibacillus</taxon>
    </lineage>
</organism>
<dbReference type="Proteomes" id="UP000730618">
    <property type="component" value="Unassembled WGS sequence"/>
</dbReference>
<dbReference type="InterPro" id="IPR004464">
    <property type="entry name" value="FBPase_class-2/SBPase"/>
</dbReference>
<evidence type="ECO:0000313" key="2">
    <source>
        <dbReference type="Proteomes" id="UP000730618"/>
    </source>
</evidence>
<dbReference type="Pfam" id="PF03320">
    <property type="entry name" value="FBPase_glpX"/>
    <property type="match status" value="1"/>
</dbReference>
<reference evidence="1 2" key="1">
    <citation type="submission" date="2021-06" db="EMBL/GenBank/DDBJ databases">
        <authorList>
            <person name="Criscuolo A."/>
        </authorList>
    </citation>
    <scope>NUCLEOTIDE SEQUENCE [LARGE SCALE GENOMIC DNA]</scope>
    <source>
        <strain evidence="2">CIP 111802</strain>
    </source>
</reference>
<gene>
    <name evidence="1" type="ORF">PAECIP111802_06649</name>
</gene>
<protein>
    <submittedName>
        <fullName evidence="1">Uncharacterized protein</fullName>
    </submittedName>
</protein>
<evidence type="ECO:0000313" key="1">
    <source>
        <dbReference type="EMBL" id="CAG7657188.1"/>
    </source>
</evidence>